<evidence type="ECO:0000256" key="4">
    <source>
        <dbReference type="ARBA" id="ARBA00022801"/>
    </source>
</evidence>
<organism evidence="11 12">
    <name type="scientific">Trichostrongylus colubriformis</name>
    <name type="common">Black scour worm</name>
    <dbReference type="NCBI Taxonomy" id="6319"/>
    <lineage>
        <taxon>Eukaryota</taxon>
        <taxon>Metazoa</taxon>
        <taxon>Ecdysozoa</taxon>
        <taxon>Nematoda</taxon>
        <taxon>Chromadorea</taxon>
        <taxon>Rhabditida</taxon>
        <taxon>Rhabditina</taxon>
        <taxon>Rhabditomorpha</taxon>
        <taxon>Strongyloidea</taxon>
        <taxon>Trichostrongylidae</taxon>
        <taxon>Trichostrongylus</taxon>
    </lineage>
</organism>
<evidence type="ECO:0000256" key="7">
    <source>
        <dbReference type="ARBA" id="ARBA00023268"/>
    </source>
</evidence>
<dbReference type="InterPro" id="IPR012904">
    <property type="entry name" value="OGG_N"/>
</dbReference>
<evidence type="ECO:0000256" key="1">
    <source>
        <dbReference type="ARBA" id="ARBA00010679"/>
    </source>
</evidence>
<dbReference type="GO" id="GO:0003684">
    <property type="term" value="F:damaged DNA binding"/>
    <property type="evidence" value="ECO:0007669"/>
    <property type="project" value="InterPro"/>
</dbReference>
<keyword evidence="12" id="KW-1185">Reference proteome</keyword>
<dbReference type="PANTHER" id="PTHR10242:SF2">
    <property type="entry name" value="N-GLYCOSYLASE_DNA LYASE"/>
    <property type="match status" value="1"/>
</dbReference>
<dbReference type="GO" id="GO:0005634">
    <property type="term" value="C:nucleus"/>
    <property type="evidence" value="ECO:0007669"/>
    <property type="project" value="TreeGrafter"/>
</dbReference>
<dbReference type="InterPro" id="IPR003265">
    <property type="entry name" value="HhH-GPD_domain"/>
</dbReference>
<comment type="catalytic activity">
    <reaction evidence="9">
        <text>2'-deoxyribonucleotide-(2'-deoxyribose 5'-phosphate)-2'-deoxyribonucleotide-DNA = a 3'-end 2'-deoxyribonucleotide-(2,3-dehydro-2,3-deoxyribose 5'-phosphate)-DNA + a 5'-end 5'-phospho-2'-deoxyribonucleoside-DNA + H(+)</text>
        <dbReference type="Rhea" id="RHEA:66592"/>
        <dbReference type="Rhea" id="RHEA-COMP:13180"/>
        <dbReference type="Rhea" id="RHEA-COMP:16897"/>
        <dbReference type="Rhea" id="RHEA-COMP:17067"/>
        <dbReference type="ChEBI" id="CHEBI:15378"/>
        <dbReference type="ChEBI" id="CHEBI:136412"/>
        <dbReference type="ChEBI" id="CHEBI:157695"/>
        <dbReference type="ChEBI" id="CHEBI:167181"/>
        <dbReference type="EC" id="4.2.99.18"/>
    </reaction>
</comment>
<dbReference type="Proteomes" id="UP001331761">
    <property type="component" value="Unassembled WGS sequence"/>
</dbReference>
<comment type="caution">
    <text evidence="11">The sequence shown here is derived from an EMBL/GenBank/DDBJ whole genome shotgun (WGS) entry which is preliminary data.</text>
</comment>
<dbReference type="PANTHER" id="PTHR10242">
    <property type="entry name" value="8-OXOGUANINE DNA GLYCOSYLASE"/>
    <property type="match status" value="1"/>
</dbReference>
<sequence>MGDVIGRVQSVLSGFGMPFVKLPVTELNLRAILLNGQSFRWRNIDRSFYGVVDGLLLYLRHDDEKFEWNCLGRAASAVEIDISRKMHDYFQLDIAMETLWEDWVARDSLMADLRKVKELQGIRILNQDPLETLLAFICSSNNNIPRISKLGYAFPTLSKLTTVQDKLENVLREQLFGYRAKSVSETVKQLSQLPSTCLMDVQDLEIDEIRQFLLRFAGVAECVALMSLGQHQCVPIDRHVFDITKKYYIPSLRDTKLSNALSRRLMEFYEDKFGKYAGWAQAVLFNQQLEKFVHAPLMELPVKAPKNGKVLKKGRGRVRGVGGTVGDGSQKASQ</sequence>
<reference evidence="11 12" key="1">
    <citation type="submission" date="2019-10" db="EMBL/GenBank/DDBJ databases">
        <title>Assembly and Annotation for the nematode Trichostrongylus colubriformis.</title>
        <authorList>
            <person name="Martin J."/>
        </authorList>
    </citation>
    <scope>NUCLEOTIDE SEQUENCE [LARGE SCALE GENOMIC DNA]</scope>
    <source>
        <strain evidence="11">G859</strain>
        <tissue evidence="11">Whole worm</tissue>
    </source>
</reference>
<dbReference type="SMART" id="SM00478">
    <property type="entry name" value="ENDO3c"/>
    <property type="match status" value="1"/>
</dbReference>
<protein>
    <recommendedName>
        <fullName evidence="2">DNA-(apurinic or apyrimidinic site) lyase</fullName>
        <ecNumber evidence="2">4.2.99.18</ecNumber>
    </recommendedName>
</protein>
<keyword evidence="7" id="KW-0511">Multifunctional enzyme</keyword>
<keyword evidence="4" id="KW-0378">Hydrolase</keyword>
<dbReference type="EC" id="4.2.99.18" evidence="2"/>
<dbReference type="EMBL" id="WIXE01001174">
    <property type="protein sequence ID" value="KAK5985927.1"/>
    <property type="molecule type" value="Genomic_DNA"/>
</dbReference>
<dbReference type="Pfam" id="PF07934">
    <property type="entry name" value="OGG_N"/>
    <property type="match status" value="1"/>
</dbReference>
<dbReference type="GO" id="GO:0140078">
    <property type="term" value="F:class I DNA-(apurinic or apyrimidinic site) endonuclease activity"/>
    <property type="evidence" value="ECO:0007669"/>
    <property type="project" value="UniProtKB-EC"/>
</dbReference>
<evidence type="ECO:0000256" key="9">
    <source>
        <dbReference type="ARBA" id="ARBA00044632"/>
    </source>
</evidence>
<dbReference type="SUPFAM" id="SSF48150">
    <property type="entry name" value="DNA-glycosylase"/>
    <property type="match status" value="1"/>
</dbReference>
<dbReference type="Gene3D" id="3.30.310.40">
    <property type="match status" value="1"/>
</dbReference>
<evidence type="ECO:0000256" key="2">
    <source>
        <dbReference type="ARBA" id="ARBA00012720"/>
    </source>
</evidence>
<dbReference type="InterPro" id="IPR052054">
    <property type="entry name" value="Oxidative_DNA_repair_enzyme"/>
</dbReference>
<comment type="similarity">
    <text evidence="1">Belongs to the type-1 OGG1 family.</text>
</comment>
<gene>
    <name evidence="11" type="ORF">GCK32_002394</name>
</gene>
<evidence type="ECO:0000313" key="12">
    <source>
        <dbReference type="Proteomes" id="UP001331761"/>
    </source>
</evidence>
<keyword evidence="6" id="KW-0456">Lyase</keyword>
<evidence type="ECO:0000256" key="6">
    <source>
        <dbReference type="ARBA" id="ARBA00023239"/>
    </source>
</evidence>
<accession>A0AAN8FXB5</accession>
<evidence type="ECO:0000313" key="11">
    <source>
        <dbReference type="EMBL" id="KAK5985927.1"/>
    </source>
</evidence>
<dbReference type="InterPro" id="IPR023170">
    <property type="entry name" value="HhH_base_excis_C"/>
</dbReference>
<keyword evidence="8" id="KW-0326">Glycosidase</keyword>
<dbReference type="GO" id="GO:0034039">
    <property type="term" value="F:8-oxo-7,8-dihydroguanine DNA N-glycosylase activity"/>
    <property type="evidence" value="ECO:0007669"/>
    <property type="project" value="TreeGrafter"/>
</dbReference>
<feature type="domain" description="HhH-GPD" evidence="10">
    <location>
        <begin position="138"/>
        <end position="288"/>
    </location>
</feature>
<dbReference type="AlphaFoldDB" id="A0AAN8FXB5"/>
<dbReference type="Gene3D" id="1.10.1670.10">
    <property type="entry name" value="Helix-hairpin-Helix base-excision DNA repair enzymes (C-terminal)"/>
    <property type="match status" value="1"/>
</dbReference>
<keyword evidence="5" id="KW-0234">DNA repair</keyword>
<dbReference type="Gene3D" id="1.10.340.30">
    <property type="entry name" value="Hypothetical protein, domain 2"/>
    <property type="match status" value="1"/>
</dbReference>
<name>A0AAN8FXB5_TRICO</name>
<dbReference type="GO" id="GO:0006289">
    <property type="term" value="P:nucleotide-excision repair"/>
    <property type="evidence" value="ECO:0007669"/>
    <property type="project" value="InterPro"/>
</dbReference>
<keyword evidence="3" id="KW-0227">DNA damage</keyword>
<proteinExistence type="inferred from homology"/>
<dbReference type="SUPFAM" id="SSF55945">
    <property type="entry name" value="TATA-box binding protein-like"/>
    <property type="match status" value="1"/>
</dbReference>
<dbReference type="InterPro" id="IPR011257">
    <property type="entry name" value="DNA_glycosylase"/>
</dbReference>
<evidence type="ECO:0000259" key="10">
    <source>
        <dbReference type="SMART" id="SM00478"/>
    </source>
</evidence>
<dbReference type="GO" id="GO:0006285">
    <property type="term" value="P:base-excision repair, AP site formation"/>
    <property type="evidence" value="ECO:0007669"/>
    <property type="project" value="TreeGrafter"/>
</dbReference>
<evidence type="ECO:0000256" key="8">
    <source>
        <dbReference type="ARBA" id="ARBA00023295"/>
    </source>
</evidence>
<evidence type="ECO:0000256" key="3">
    <source>
        <dbReference type="ARBA" id="ARBA00022763"/>
    </source>
</evidence>
<evidence type="ECO:0000256" key="5">
    <source>
        <dbReference type="ARBA" id="ARBA00023204"/>
    </source>
</evidence>